<keyword evidence="2" id="KW-1185">Reference proteome</keyword>
<organism evidence="1 2">
    <name type="scientific">Desulfoluna limicola</name>
    <dbReference type="NCBI Taxonomy" id="2810562"/>
    <lineage>
        <taxon>Bacteria</taxon>
        <taxon>Pseudomonadati</taxon>
        <taxon>Thermodesulfobacteriota</taxon>
        <taxon>Desulfobacteria</taxon>
        <taxon>Desulfobacterales</taxon>
        <taxon>Desulfolunaceae</taxon>
        <taxon>Desulfoluna</taxon>
    </lineage>
</organism>
<protein>
    <recommendedName>
        <fullName evidence="3">Radical SAM protein</fullName>
    </recommendedName>
</protein>
<evidence type="ECO:0000313" key="1">
    <source>
        <dbReference type="EMBL" id="BCS96870.1"/>
    </source>
</evidence>
<evidence type="ECO:0000313" key="2">
    <source>
        <dbReference type="Proteomes" id="UP001320148"/>
    </source>
</evidence>
<dbReference type="EMBL" id="AP024488">
    <property type="protein sequence ID" value="BCS96870.1"/>
    <property type="molecule type" value="Genomic_DNA"/>
</dbReference>
<evidence type="ECO:0008006" key="3">
    <source>
        <dbReference type="Google" id="ProtNLM"/>
    </source>
</evidence>
<accession>A0ABM7PI37</accession>
<sequence length="58" mass="6495">MVRFLAEHVSPRCAVNIMGQYHPCGKAFELEGLDRRLSAETYHRAVALARRAGLRLVG</sequence>
<gene>
    <name evidence="1" type="ORF">DSLASN_25020</name>
</gene>
<proteinExistence type="predicted"/>
<name>A0ABM7PI37_9BACT</name>
<reference evidence="1 2" key="1">
    <citation type="submission" date="2021-02" db="EMBL/GenBank/DDBJ databases">
        <title>Complete genome of Desulfoluna sp. strain ASN36.</title>
        <authorList>
            <person name="Takahashi A."/>
            <person name="Kojima H."/>
            <person name="Fukui M."/>
        </authorList>
    </citation>
    <scope>NUCLEOTIDE SEQUENCE [LARGE SCALE GENOMIC DNA]</scope>
    <source>
        <strain evidence="1 2">ASN36</strain>
    </source>
</reference>
<dbReference type="Proteomes" id="UP001320148">
    <property type="component" value="Chromosome"/>
</dbReference>